<dbReference type="OrthoDB" id="9810277at2"/>
<dbReference type="SUPFAM" id="SSF56112">
    <property type="entry name" value="Protein kinase-like (PK-like)"/>
    <property type="match status" value="1"/>
</dbReference>
<dbReference type="InterPro" id="IPR002575">
    <property type="entry name" value="Aminoglycoside_PTrfase"/>
</dbReference>
<proteinExistence type="predicted"/>
<dbReference type="RefSeq" id="WP_138363644.1">
    <property type="nucleotide sequence ID" value="NZ_VCEJ01000002.1"/>
</dbReference>
<protein>
    <recommendedName>
        <fullName evidence="1">Aminoglycoside phosphotransferase domain-containing protein</fullName>
    </recommendedName>
</protein>
<comment type="caution">
    <text evidence="2">The sequence shown here is derived from an EMBL/GenBank/DDBJ whole genome shotgun (WGS) entry which is preliminary data.</text>
</comment>
<dbReference type="PANTHER" id="PTHR43883">
    <property type="entry name" value="SLR0207 PROTEIN"/>
    <property type="match status" value="1"/>
</dbReference>
<evidence type="ECO:0000313" key="3">
    <source>
        <dbReference type="Proteomes" id="UP000306402"/>
    </source>
</evidence>
<accession>A0A5R9L1K3</accession>
<dbReference type="Proteomes" id="UP000306402">
    <property type="component" value="Unassembled WGS sequence"/>
</dbReference>
<dbReference type="EMBL" id="VCEJ01000002">
    <property type="protein sequence ID" value="TLV02434.1"/>
    <property type="molecule type" value="Genomic_DNA"/>
</dbReference>
<dbReference type="InterPro" id="IPR052732">
    <property type="entry name" value="Cell-binding_unc_protein"/>
</dbReference>
<dbReference type="AlphaFoldDB" id="A0A5R9L1K3"/>
<gene>
    <name evidence="2" type="ORF">FEN17_02020</name>
</gene>
<dbReference type="InterPro" id="IPR011009">
    <property type="entry name" value="Kinase-like_dom_sf"/>
</dbReference>
<name>A0A5R9L1K3_9BACT</name>
<reference evidence="2 3" key="1">
    <citation type="submission" date="2019-05" db="EMBL/GenBank/DDBJ databases">
        <authorList>
            <person name="Qu J.-H."/>
        </authorList>
    </citation>
    <scope>NUCLEOTIDE SEQUENCE [LARGE SCALE GENOMIC DNA]</scope>
    <source>
        <strain evidence="2 3">T17</strain>
    </source>
</reference>
<sequence>MTEQDLQILVKDGIYKGKPLGAKLEETHISWILLTNELVFKIKKPVKLSFLDFSGLTTRKTLCEKELRLNKRFSPIYLDVLPVTKQVDGYEIGGESGQIIDYAVMMKRLSAAKKMDTLLAVKEITSEDMVALAEKIADLHRNAQVISTAFDPNVQMATFNDIESIKLFAARHLTKDYLNIIDNATSTGNAFIHHYADRMAERVRLGFKRDVHGDLHSGNIFIDKEPIIFDCIEFNDAFRQIDVLSDIAFLCMDLEAASQGSLSEIFLTIYCDQFPAFQQSADNQIFLYYKCLRANIRAKVNAVSAWESEGSEPFQEHLEAAEKYLRLMNDYVMQIQGKAD</sequence>
<dbReference type="Pfam" id="PF01636">
    <property type="entry name" value="APH"/>
    <property type="match status" value="1"/>
</dbReference>
<feature type="domain" description="Aminoglycoside phosphotransferase" evidence="1">
    <location>
        <begin position="63"/>
        <end position="272"/>
    </location>
</feature>
<evidence type="ECO:0000313" key="2">
    <source>
        <dbReference type="EMBL" id="TLV02434.1"/>
    </source>
</evidence>
<keyword evidence="3" id="KW-1185">Reference proteome</keyword>
<organism evidence="2 3">
    <name type="scientific">Dyadobacter luticola</name>
    <dbReference type="NCBI Taxonomy" id="1979387"/>
    <lineage>
        <taxon>Bacteria</taxon>
        <taxon>Pseudomonadati</taxon>
        <taxon>Bacteroidota</taxon>
        <taxon>Cytophagia</taxon>
        <taxon>Cytophagales</taxon>
        <taxon>Spirosomataceae</taxon>
        <taxon>Dyadobacter</taxon>
    </lineage>
</organism>
<evidence type="ECO:0000259" key="1">
    <source>
        <dbReference type="Pfam" id="PF01636"/>
    </source>
</evidence>
<dbReference type="PANTHER" id="PTHR43883:SF1">
    <property type="entry name" value="GLUCONOKINASE"/>
    <property type="match status" value="1"/>
</dbReference>